<accession>A0A9P8Q565</accession>
<evidence type="ECO:0000313" key="11">
    <source>
        <dbReference type="Proteomes" id="UP000774326"/>
    </source>
</evidence>
<dbReference type="PRINTS" id="PR00114">
    <property type="entry name" value="STPHPHTASE"/>
</dbReference>
<dbReference type="Gene3D" id="3.60.21.10">
    <property type="match status" value="1"/>
</dbReference>
<dbReference type="SMART" id="SM00156">
    <property type="entry name" value="PP2Ac"/>
    <property type="match status" value="1"/>
</dbReference>
<comment type="similarity">
    <text evidence="7">Belongs to the PPP phosphatase family.</text>
</comment>
<feature type="compositionally biased region" description="Polar residues" evidence="8">
    <location>
        <begin position="1"/>
        <end position="12"/>
    </location>
</feature>
<dbReference type="GO" id="GO:0005737">
    <property type="term" value="C:cytoplasm"/>
    <property type="evidence" value="ECO:0007669"/>
    <property type="project" value="TreeGrafter"/>
</dbReference>
<evidence type="ECO:0000256" key="7">
    <source>
        <dbReference type="RuleBase" id="RU004273"/>
    </source>
</evidence>
<name>A0A9P8Q565_WICPI</name>
<feature type="compositionally biased region" description="Low complexity" evidence="8">
    <location>
        <begin position="60"/>
        <end position="76"/>
    </location>
</feature>
<dbReference type="GO" id="GO:0046872">
    <property type="term" value="F:metal ion binding"/>
    <property type="evidence" value="ECO:0007669"/>
    <property type="project" value="UniProtKB-KW"/>
</dbReference>
<feature type="compositionally biased region" description="Low complexity" evidence="8">
    <location>
        <begin position="13"/>
        <end position="29"/>
    </location>
</feature>
<evidence type="ECO:0000256" key="3">
    <source>
        <dbReference type="ARBA" id="ARBA00022912"/>
    </source>
</evidence>
<dbReference type="PROSITE" id="PS00125">
    <property type="entry name" value="SER_THR_PHOSPHATASE"/>
    <property type="match status" value="1"/>
</dbReference>
<dbReference type="InterPro" id="IPR031675">
    <property type="entry name" value="STPPase_N"/>
</dbReference>
<keyword evidence="3" id="KW-0904">Protein phosphatase</keyword>
<protein>
    <recommendedName>
        <fullName evidence="7">Serine/threonine-protein phosphatase</fullName>
        <ecNumber evidence="7">3.1.3.16</ecNumber>
    </recommendedName>
</protein>
<organism evidence="10 11">
    <name type="scientific">Wickerhamomyces pijperi</name>
    <name type="common">Yeast</name>
    <name type="synonym">Pichia pijperi</name>
    <dbReference type="NCBI Taxonomy" id="599730"/>
    <lineage>
        <taxon>Eukaryota</taxon>
        <taxon>Fungi</taxon>
        <taxon>Dikarya</taxon>
        <taxon>Ascomycota</taxon>
        <taxon>Saccharomycotina</taxon>
        <taxon>Saccharomycetes</taxon>
        <taxon>Phaffomycetales</taxon>
        <taxon>Wickerhamomycetaceae</taxon>
        <taxon>Wickerhamomyces</taxon>
    </lineage>
</organism>
<feature type="domain" description="Serine/threonine specific protein phosphatases" evidence="9">
    <location>
        <begin position="326"/>
        <end position="331"/>
    </location>
</feature>
<comment type="catalytic activity">
    <reaction evidence="5">
        <text>O-phospho-L-seryl-[protein] + H2O = L-seryl-[protein] + phosphate</text>
        <dbReference type="Rhea" id="RHEA:20629"/>
        <dbReference type="Rhea" id="RHEA-COMP:9863"/>
        <dbReference type="Rhea" id="RHEA-COMP:11604"/>
        <dbReference type="ChEBI" id="CHEBI:15377"/>
        <dbReference type="ChEBI" id="CHEBI:29999"/>
        <dbReference type="ChEBI" id="CHEBI:43474"/>
        <dbReference type="ChEBI" id="CHEBI:83421"/>
        <dbReference type="EC" id="3.1.3.16"/>
    </reaction>
</comment>
<feature type="region of interest" description="Disordered" evidence="8">
    <location>
        <begin position="199"/>
        <end position="225"/>
    </location>
</feature>
<evidence type="ECO:0000256" key="4">
    <source>
        <dbReference type="ARBA" id="ARBA00023211"/>
    </source>
</evidence>
<comment type="catalytic activity">
    <reaction evidence="6 7">
        <text>O-phospho-L-threonyl-[protein] + H2O = L-threonyl-[protein] + phosphate</text>
        <dbReference type="Rhea" id="RHEA:47004"/>
        <dbReference type="Rhea" id="RHEA-COMP:11060"/>
        <dbReference type="Rhea" id="RHEA-COMP:11605"/>
        <dbReference type="ChEBI" id="CHEBI:15377"/>
        <dbReference type="ChEBI" id="CHEBI:30013"/>
        <dbReference type="ChEBI" id="CHEBI:43474"/>
        <dbReference type="ChEBI" id="CHEBI:61977"/>
        <dbReference type="EC" id="3.1.3.16"/>
    </reaction>
</comment>
<dbReference type="GO" id="GO:0007346">
    <property type="term" value="P:regulation of mitotic cell cycle"/>
    <property type="evidence" value="ECO:0007669"/>
    <property type="project" value="TreeGrafter"/>
</dbReference>
<dbReference type="GO" id="GO:0004722">
    <property type="term" value="F:protein serine/threonine phosphatase activity"/>
    <property type="evidence" value="ECO:0007669"/>
    <property type="project" value="UniProtKB-EC"/>
</dbReference>
<reference evidence="10" key="1">
    <citation type="journal article" date="2021" name="Open Biol.">
        <title>Shared evolutionary footprints suggest mitochondrial oxidative damage underlies multiple complex I losses in fungi.</title>
        <authorList>
            <person name="Schikora-Tamarit M.A."/>
            <person name="Marcet-Houben M."/>
            <person name="Nosek J."/>
            <person name="Gabaldon T."/>
        </authorList>
    </citation>
    <scope>NUCLEOTIDE SEQUENCE</scope>
    <source>
        <strain evidence="10">CBS2887</strain>
    </source>
</reference>
<evidence type="ECO:0000256" key="6">
    <source>
        <dbReference type="ARBA" id="ARBA00048336"/>
    </source>
</evidence>
<dbReference type="InterPro" id="IPR029052">
    <property type="entry name" value="Metallo-depent_PP-like"/>
</dbReference>
<dbReference type="PANTHER" id="PTHR11668">
    <property type="entry name" value="SERINE/THREONINE PROTEIN PHOSPHATASE"/>
    <property type="match status" value="1"/>
</dbReference>
<dbReference type="PANTHER" id="PTHR11668:SF423">
    <property type="entry name" value="SERINE_THREONINE-PROTEIN PHOSPHATASE PPQ"/>
    <property type="match status" value="1"/>
</dbReference>
<proteinExistence type="inferred from homology"/>
<reference evidence="10" key="2">
    <citation type="submission" date="2021-01" db="EMBL/GenBank/DDBJ databases">
        <authorList>
            <person name="Schikora-Tamarit M.A."/>
        </authorList>
    </citation>
    <scope>NUCLEOTIDE SEQUENCE</scope>
    <source>
        <strain evidence="10">CBS2887</strain>
    </source>
</reference>
<gene>
    <name evidence="10" type="ORF">WICPIJ_004604</name>
</gene>
<feature type="region of interest" description="Disordered" evidence="8">
    <location>
        <begin position="1"/>
        <end position="79"/>
    </location>
</feature>
<evidence type="ECO:0000259" key="9">
    <source>
        <dbReference type="PROSITE" id="PS00125"/>
    </source>
</evidence>
<evidence type="ECO:0000256" key="2">
    <source>
        <dbReference type="ARBA" id="ARBA00022801"/>
    </source>
</evidence>
<dbReference type="FunFam" id="3.60.21.10:FF:000026">
    <property type="entry name" value="Serine/threonine-protein phosphatase"/>
    <property type="match status" value="1"/>
</dbReference>
<evidence type="ECO:0000256" key="5">
    <source>
        <dbReference type="ARBA" id="ARBA00047761"/>
    </source>
</evidence>
<evidence type="ECO:0000313" key="10">
    <source>
        <dbReference type="EMBL" id="KAH3684418.1"/>
    </source>
</evidence>
<evidence type="ECO:0000256" key="8">
    <source>
        <dbReference type="SAM" id="MobiDB-lite"/>
    </source>
</evidence>
<keyword evidence="2 7" id="KW-0378">Hydrolase</keyword>
<dbReference type="Pfam" id="PF16891">
    <property type="entry name" value="STPPase_N"/>
    <property type="match status" value="1"/>
</dbReference>
<dbReference type="Proteomes" id="UP000774326">
    <property type="component" value="Unassembled WGS sequence"/>
</dbReference>
<dbReference type="InterPro" id="IPR050341">
    <property type="entry name" value="PP1_catalytic_subunit"/>
</dbReference>
<comment type="caution">
    <text evidence="10">The sequence shown here is derived from an EMBL/GenBank/DDBJ whole genome shotgun (WGS) entry which is preliminary data.</text>
</comment>
<dbReference type="OrthoDB" id="1930084at2759"/>
<dbReference type="AlphaFoldDB" id="A0A9P8Q565"/>
<dbReference type="GO" id="GO:0005634">
    <property type="term" value="C:nucleus"/>
    <property type="evidence" value="ECO:0007669"/>
    <property type="project" value="TreeGrafter"/>
</dbReference>
<dbReference type="EC" id="3.1.3.16" evidence="7"/>
<dbReference type="Pfam" id="PF00149">
    <property type="entry name" value="Metallophos"/>
    <property type="match status" value="1"/>
</dbReference>
<dbReference type="EMBL" id="JAEUBG010002512">
    <property type="protein sequence ID" value="KAH3684418.1"/>
    <property type="molecule type" value="Genomic_DNA"/>
</dbReference>
<feature type="compositionally biased region" description="Low complexity" evidence="8">
    <location>
        <begin position="207"/>
        <end position="225"/>
    </location>
</feature>
<dbReference type="GO" id="GO:0007059">
    <property type="term" value="P:chromosome segregation"/>
    <property type="evidence" value="ECO:0007669"/>
    <property type="project" value="TreeGrafter"/>
</dbReference>
<keyword evidence="11" id="KW-1185">Reference proteome</keyword>
<sequence>MGNTPSKSNASPTNQNSNVNSGTTSTTLTGPAEPEPDDRRFPITNKSKKRMEDSKHSNNPASSGLPSTGSGPSPAAKYRQKLQDKIPGSTLTSFHYHSEYNDQEASALDLEISESMARALNIENSANAHSRKSSAYHDKDESYSDVFTYNTSSSSSSSLSNSPENLNKIIPVKAHDYQKNKRRLDINIDSIIERLLTSSTSNPSGMNPSSDAHLPSSSPSSSHSSTSMNNSDFFISQKEIQIICNKSREIFLSQPSLLKLSAPVKVVGDIHGQFNDLLRILKLSGLPPNSNYLFLGDYVDRGKQSLETILLLLCFKIKYPENFFMIRGNHESANISKIYGFYDECKRRLNLKCWKYFIDVFNTLPLAATINEKIFCIHGGLSPNLRSMDQISNIQRPTDIPDEGLLADLLWSDPDKNTLDWGSSDRGVSYLFGAKVVESFSKKFKFDLVIRGHMVVEDGYEFFARKKLVTIFSAPNYCGEFNNWGAVMSVDSKLMCSFELLKPHKKLSSKQY</sequence>
<dbReference type="InterPro" id="IPR004843">
    <property type="entry name" value="Calcineurin-like_PHP"/>
</dbReference>
<dbReference type="InterPro" id="IPR006186">
    <property type="entry name" value="Ser/Thr-sp_prot-phosphatase"/>
</dbReference>
<evidence type="ECO:0000256" key="1">
    <source>
        <dbReference type="ARBA" id="ARBA00022723"/>
    </source>
</evidence>
<keyword evidence="4" id="KW-0464">Manganese</keyword>
<dbReference type="SUPFAM" id="SSF56300">
    <property type="entry name" value="Metallo-dependent phosphatases"/>
    <property type="match status" value="1"/>
</dbReference>
<keyword evidence="1" id="KW-0479">Metal-binding</keyword>